<dbReference type="Proteomes" id="UP000046947">
    <property type="component" value="Unassembled WGS sequence"/>
</dbReference>
<sequence>MTGAAAPLVAAVYSGSSPPSGIRVNAEYRPGWWWA</sequence>
<organism evidence="1 2">
    <name type="scientific">Mycobacterium tuberculosis</name>
    <dbReference type="NCBI Taxonomy" id="1773"/>
    <lineage>
        <taxon>Bacteria</taxon>
        <taxon>Bacillati</taxon>
        <taxon>Actinomycetota</taxon>
        <taxon>Actinomycetes</taxon>
        <taxon>Mycobacteriales</taxon>
        <taxon>Mycobacteriaceae</taxon>
        <taxon>Mycobacterium</taxon>
        <taxon>Mycobacterium tuberculosis complex</taxon>
    </lineage>
</organism>
<dbReference type="AlphaFoldDB" id="A0A654TM83"/>
<accession>A0A654TM83</accession>
<protein>
    <submittedName>
        <fullName evidence="1">Uncharacterized protein</fullName>
    </submittedName>
</protein>
<proteinExistence type="predicted"/>
<evidence type="ECO:0000313" key="2">
    <source>
        <dbReference type="Proteomes" id="UP000046947"/>
    </source>
</evidence>
<evidence type="ECO:0000313" key="1">
    <source>
        <dbReference type="EMBL" id="CFE51717.1"/>
    </source>
</evidence>
<gene>
    <name evidence="1" type="ORF">ERS007688_01962</name>
</gene>
<name>A0A654TM83_MYCTX</name>
<dbReference type="EMBL" id="CFOH01000289">
    <property type="protein sequence ID" value="CFE51717.1"/>
    <property type="molecule type" value="Genomic_DNA"/>
</dbReference>
<reference evidence="1 2" key="1">
    <citation type="submission" date="2015-03" db="EMBL/GenBank/DDBJ databases">
        <authorList>
            <consortium name="Pathogen Informatics"/>
        </authorList>
    </citation>
    <scope>NUCLEOTIDE SEQUENCE [LARGE SCALE GENOMIC DNA]</scope>
    <source>
        <strain evidence="1 2">H09601792</strain>
    </source>
</reference>